<proteinExistence type="predicted"/>
<feature type="binding site" evidence="2">
    <location>
        <position position="102"/>
    </location>
    <ligand>
        <name>Zn(2+)</name>
        <dbReference type="ChEBI" id="CHEBI:29105"/>
        <label>2</label>
    </ligand>
</feature>
<feature type="active site" description="Proton donor" evidence="1">
    <location>
        <position position="80"/>
    </location>
</feature>
<dbReference type="GO" id="GO:0016832">
    <property type="term" value="F:aldehyde-lyase activity"/>
    <property type="evidence" value="ECO:0007669"/>
    <property type="project" value="InterPro"/>
</dbReference>
<gene>
    <name evidence="3" type="ORF">B7C51_16600</name>
</gene>
<dbReference type="EMBL" id="CP020557">
    <property type="protein sequence ID" value="ARF69083.1"/>
    <property type="molecule type" value="Genomic_DNA"/>
</dbReference>
<organism evidence="3 4">
    <name type="scientific">Paenibacillus larvae subsp. pulvifaciens</name>
    <dbReference type="NCBI Taxonomy" id="1477"/>
    <lineage>
        <taxon>Bacteria</taxon>
        <taxon>Bacillati</taxon>
        <taxon>Bacillota</taxon>
        <taxon>Bacilli</taxon>
        <taxon>Bacillales</taxon>
        <taxon>Paenibacillaceae</taxon>
        <taxon>Paenibacillus</taxon>
    </lineage>
</organism>
<protein>
    <recommendedName>
        <fullName evidence="5">Fructose-bisphosphate aldolase</fullName>
    </recommendedName>
</protein>
<dbReference type="Gene3D" id="3.20.20.70">
    <property type="entry name" value="Aldolase class I"/>
    <property type="match status" value="1"/>
</dbReference>
<feature type="binding site" evidence="2">
    <location>
        <position position="208"/>
    </location>
    <ligand>
        <name>Zn(2+)</name>
        <dbReference type="ChEBI" id="CHEBI:29105"/>
        <label>1</label>
        <note>catalytic</note>
    </ligand>
</feature>
<keyword evidence="2" id="KW-0862">Zinc</keyword>
<evidence type="ECO:0000313" key="4">
    <source>
        <dbReference type="Proteomes" id="UP000192727"/>
    </source>
</evidence>
<keyword evidence="2" id="KW-0479">Metal-binding</keyword>
<dbReference type="SUPFAM" id="SSF51569">
    <property type="entry name" value="Aldolase"/>
    <property type="match status" value="1"/>
</dbReference>
<dbReference type="PIRSF" id="PIRSF001359">
    <property type="entry name" value="F_bP_aldolase_II"/>
    <property type="match status" value="1"/>
</dbReference>
<dbReference type="InterPro" id="IPR000771">
    <property type="entry name" value="FBA_II"/>
</dbReference>
<evidence type="ECO:0000256" key="2">
    <source>
        <dbReference type="PIRSR" id="PIRSR001359-3"/>
    </source>
</evidence>
<name>A0A1V0UV29_9BACL</name>
<evidence type="ECO:0008006" key="5">
    <source>
        <dbReference type="Google" id="ProtNLM"/>
    </source>
</evidence>
<dbReference type="InterPro" id="IPR050246">
    <property type="entry name" value="Class_II_FBP_aldolase"/>
</dbReference>
<reference evidence="3 4" key="1">
    <citation type="submission" date="2017-03" db="EMBL/GenBank/DDBJ databases">
        <title>Paenibacillus larvae genome sequencing.</title>
        <authorList>
            <person name="Dingman D.W."/>
        </authorList>
    </citation>
    <scope>NUCLEOTIDE SEQUENCE [LARGE SCALE GENOMIC DNA]</scope>
    <source>
        <strain evidence="3 4">SAG 10367</strain>
    </source>
</reference>
<accession>A0A1V0UV29</accession>
<dbReference type="GO" id="GO:0008270">
    <property type="term" value="F:zinc ion binding"/>
    <property type="evidence" value="ECO:0007669"/>
    <property type="project" value="InterPro"/>
</dbReference>
<dbReference type="AlphaFoldDB" id="A0A1V0UV29"/>
<dbReference type="NCBIfam" id="TIGR00167">
    <property type="entry name" value="cbbA"/>
    <property type="match status" value="1"/>
</dbReference>
<dbReference type="RefSeq" id="WP_083040906.1">
    <property type="nucleotide sequence ID" value="NZ_CP020557.1"/>
</dbReference>
<dbReference type="InterPro" id="IPR013785">
    <property type="entry name" value="Aldolase_TIM"/>
</dbReference>
<dbReference type="PANTHER" id="PTHR30304">
    <property type="entry name" value="D-TAGATOSE-1,6-BISPHOSPHATE ALDOLASE"/>
    <property type="match status" value="1"/>
</dbReference>
<evidence type="ECO:0000256" key="1">
    <source>
        <dbReference type="PIRSR" id="PIRSR001359-1"/>
    </source>
</evidence>
<feature type="binding site" evidence="2">
    <location>
        <position position="132"/>
    </location>
    <ligand>
        <name>Zn(2+)</name>
        <dbReference type="ChEBI" id="CHEBI:29105"/>
        <label>2</label>
    </ligand>
</feature>
<dbReference type="PANTHER" id="PTHR30304:SF0">
    <property type="entry name" value="D-TAGATOSE-1,6-BISPHOSPHATE ALDOLASE SUBUNIT GATY-RELATED"/>
    <property type="match status" value="1"/>
</dbReference>
<dbReference type="Pfam" id="PF01116">
    <property type="entry name" value="F_bP_aldolase"/>
    <property type="match status" value="1"/>
</dbReference>
<dbReference type="Proteomes" id="UP000192727">
    <property type="component" value="Chromosome"/>
</dbReference>
<evidence type="ECO:0000313" key="3">
    <source>
        <dbReference type="EMBL" id="ARF69083.1"/>
    </source>
</evidence>
<dbReference type="NCBIfam" id="NF006042">
    <property type="entry name" value="PRK08185.1"/>
    <property type="match status" value="1"/>
</dbReference>
<comment type="cofactor">
    <cofactor evidence="2">
        <name>Zn(2+)</name>
        <dbReference type="ChEBI" id="CHEBI:29105"/>
    </cofactor>
    <text evidence="2">Binds 2 Zn(2+) ions per subunit. One is catalytic and the other provides a structural contribution.</text>
</comment>
<sequence length="292" mass="31938">MLTTMKELLKVAYEHKFAVGSYNVANSEFVRAIIETAEEKQAPAILQIHPNELNLISDEFIAYCREAAHRAKVPVGIHLDHGGTLEDIIRAVRNGYTSVMMDASHLPYEENIELTKKAVEIAHAVGVSVEAELGTIGNNGDSSEGGANTILYTDPEQAVDFVKRTNVGTLAVAIGTSHGIYPKDRAPKIQIDRLKKINELIGIPLVLHGGSDNPDEDIRAAIENGVAKINLSSDMKRAFFLQLRKTLSDQPNAFEPDVIYPDANKAAKEVLAFKMDLFKSTGKAPLYQLAAF</sequence>
<dbReference type="GO" id="GO:0005975">
    <property type="term" value="P:carbohydrate metabolic process"/>
    <property type="evidence" value="ECO:0007669"/>
    <property type="project" value="InterPro"/>
</dbReference>
<dbReference type="CDD" id="cd00947">
    <property type="entry name" value="TBP_aldolase_IIB"/>
    <property type="match status" value="1"/>
</dbReference>
<feature type="binding site" evidence="2">
    <location>
        <position position="81"/>
    </location>
    <ligand>
        <name>Zn(2+)</name>
        <dbReference type="ChEBI" id="CHEBI:29105"/>
        <label>1</label>
        <note>catalytic</note>
    </ligand>
</feature>
<feature type="binding site" evidence="2">
    <location>
        <position position="178"/>
    </location>
    <ligand>
        <name>Zn(2+)</name>
        <dbReference type="ChEBI" id="CHEBI:29105"/>
        <label>1</label>
        <note>catalytic</note>
    </ligand>
</feature>